<reference evidence="2" key="1">
    <citation type="submission" date="2018-06" db="EMBL/GenBank/DDBJ databases">
        <authorList>
            <person name="Zhirakovskaya E."/>
        </authorList>
    </citation>
    <scope>NUCLEOTIDE SEQUENCE</scope>
</reference>
<organism evidence="2">
    <name type="scientific">hydrothermal vent metagenome</name>
    <dbReference type="NCBI Taxonomy" id="652676"/>
    <lineage>
        <taxon>unclassified sequences</taxon>
        <taxon>metagenomes</taxon>
        <taxon>ecological metagenomes</taxon>
    </lineage>
</organism>
<evidence type="ECO:0000259" key="1">
    <source>
        <dbReference type="Pfam" id="PF13529"/>
    </source>
</evidence>
<dbReference type="Gene3D" id="3.90.70.10">
    <property type="entry name" value="Cysteine proteinases"/>
    <property type="match status" value="1"/>
</dbReference>
<protein>
    <recommendedName>
        <fullName evidence="1">Peptidase C39-like domain-containing protein</fullName>
    </recommendedName>
</protein>
<dbReference type="InterPro" id="IPR039564">
    <property type="entry name" value="Peptidase_C39-like"/>
</dbReference>
<feature type="domain" description="Peptidase C39-like" evidence="1">
    <location>
        <begin position="33"/>
        <end position="159"/>
    </location>
</feature>
<name>A0A3B0Y538_9ZZZZ</name>
<dbReference type="AlphaFoldDB" id="A0A3B0Y538"/>
<gene>
    <name evidence="2" type="ORF">MNBD_GAMMA09-3627</name>
</gene>
<dbReference type="EMBL" id="UOFI01000203">
    <property type="protein sequence ID" value="VAW70647.1"/>
    <property type="molecule type" value="Genomic_DNA"/>
</dbReference>
<evidence type="ECO:0000313" key="2">
    <source>
        <dbReference type="EMBL" id="VAW70647.1"/>
    </source>
</evidence>
<dbReference type="Pfam" id="PF13529">
    <property type="entry name" value="Peptidase_C39_2"/>
    <property type="match status" value="1"/>
</dbReference>
<accession>A0A3B0Y538</accession>
<proteinExistence type="predicted"/>
<sequence>MKIHIDPEESVVSSIGDCYCAPEISREDVFIDLVVQQQQKAHWCWAALASSLADYYQTGDWTQEQIALEIADRDSLLDKKMITITRGNTNVNTTLDKALRVSRCLSHWSPGKPSFERIQFEINLGRPLCMRIEWHAGDAHYAMLNGYDAKNRYVLVKDPLHGDSRQAYKEFPRNYNNCGGVWTETYWTDKLSEE</sequence>